<feature type="chain" id="PRO_5021250861" description="SCP domain-containing protein" evidence="1">
    <location>
        <begin position="27"/>
        <end position="169"/>
    </location>
</feature>
<keyword evidence="4" id="KW-1185">Reference proteome</keyword>
<evidence type="ECO:0000259" key="2">
    <source>
        <dbReference type="SMART" id="SM00198"/>
    </source>
</evidence>
<dbReference type="SMART" id="SM00198">
    <property type="entry name" value="SCP"/>
    <property type="match status" value="1"/>
</dbReference>
<dbReference type="PANTHER" id="PTHR10334">
    <property type="entry name" value="CYSTEINE-RICH SECRETORY PROTEIN-RELATED"/>
    <property type="match status" value="1"/>
</dbReference>
<gene>
    <name evidence="3" type="ORF">C5167_015553</name>
</gene>
<dbReference type="InterPro" id="IPR001283">
    <property type="entry name" value="CRISP-related"/>
</dbReference>
<dbReference type="Gramene" id="RZC56698">
    <property type="protein sequence ID" value="RZC56698"/>
    <property type="gene ID" value="C5167_015553"/>
</dbReference>
<evidence type="ECO:0000313" key="4">
    <source>
        <dbReference type="Proteomes" id="UP000316621"/>
    </source>
</evidence>
<feature type="domain" description="SCP" evidence="2">
    <location>
        <begin position="32"/>
        <end position="165"/>
    </location>
</feature>
<dbReference type="CDD" id="cd05381">
    <property type="entry name" value="CAP_PR-1"/>
    <property type="match status" value="1"/>
</dbReference>
<dbReference type="Proteomes" id="UP000316621">
    <property type="component" value="Chromosome 3"/>
</dbReference>
<organism evidence="3 4">
    <name type="scientific">Papaver somniferum</name>
    <name type="common">Opium poppy</name>
    <dbReference type="NCBI Taxonomy" id="3469"/>
    <lineage>
        <taxon>Eukaryota</taxon>
        <taxon>Viridiplantae</taxon>
        <taxon>Streptophyta</taxon>
        <taxon>Embryophyta</taxon>
        <taxon>Tracheophyta</taxon>
        <taxon>Spermatophyta</taxon>
        <taxon>Magnoliopsida</taxon>
        <taxon>Ranunculales</taxon>
        <taxon>Papaveraceae</taxon>
        <taxon>Papaveroideae</taxon>
        <taxon>Papaver</taxon>
    </lineage>
</organism>
<dbReference type="SUPFAM" id="SSF55797">
    <property type="entry name" value="PR-1-like"/>
    <property type="match status" value="1"/>
</dbReference>
<dbReference type="FunFam" id="3.40.33.10:FF:000004">
    <property type="entry name" value="CAP, cysteine-rich secretory protein, antigen 5"/>
    <property type="match status" value="1"/>
</dbReference>
<dbReference type="EMBL" id="CM010717">
    <property type="protein sequence ID" value="RZC56698.1"/>
    <property type="molecule type" value="Genomic_DNA"/>
</dbReference>
<proteinExistence type="predicted"/>
<reference evidence="3 4" key="1">
    <citation type="journal article" date="2018" name="Science">
        <title>The opium poppy genome and morphinan production.</title>
        <authorList>
            <person name="Guo L."/>
            <person name="Winzer T."/>
            <person name="Yang X."/>
            <person name="Li Y."/>
            <person name="Ning Z."/>
            <person name="He Z."/>
            <person name="Teodor R."/>
            <person name="Lu Y."/>
            <person name="Bowser T.A."/>
            <person name="Graham I.A."/>
            <person name="Ye K."/>
        </authorList>
    </citation>
    <scope>NUCLEOTIDE SEQUENCE [LARGE SCALE GENOMIC DNA]</scope>
    <source>
        <strain evidence="4">cv. HN1</strain>
        <tissue evidence="3">Leaves</tissue>
    </source>
</reference>
<protein>
    <recommendedName>
        <fullName evidence="2">SCP domain-containing protein</fullName>
    </recommendedName>
</protein>
<keyword evidence="1" id="KW-0732">Signal</keyword>
<dbReference type="AlphaFoldDB" id="A0A4Y7JA88"/>
<accession>A0A4Y7JA88</accession>
<feature type="signal peptide" evidence="1">
    <location>
        <begin position="1"/>
        <end position="26"/>
    </location>
</feature>
<dbReference type="PRINTS" id="PR00837">
    <property type="entry name" value="V5TPXLIKE"/>
</dbReference>
<dbReference type="OMA" id="RRKDCKL"/>
<dbReference type="InterPro" id="IPR035940">
    <property type="entry name" value="CAP_sf"/>
</dbReference>
<sequence length="169" mass="19067">MASSSSLLFPLIVLLFFVSFIQKSDAKVNGTIFMEQMMAGHNAARAEVGVPPLAWDRNLAVYARGYIDEDRRKDCKLLYSDRWTFGENIFAGPDNITAADAVAYWVSGKQWYTYETNTCLEGKNCSDYTQVVWRTTMNVGCAQIKCDTGDLFIACEYYPHGNYAGEKPY</sequence>
<dbReference type="Gene3D" id="3.40.33.10">
    <property type="entry name" value="CAP"/>
    <property type="match status" value="1"/>
</dbReference>
<dbReference type="InterPro" id="IPR014044">
    <property type="entry name" value="CAP_dom"/>
</dbReference>
<evidence type="ECO:0000313" key="3">
    <source>
        <dbReference type="EMBL" id="RZC56698.1"/>
    </source>
</evidence>
<name>A0A4Y7JA88_PAPSO</name>
<dbReference type="Pfam" id="PF00188">
    <property type="entry name" value="CAP"/>
    <property type="match status" value="1"/>
</dbReference>
<evidence type="ECO:0000256" key="1">
    <source>
        <dbReference type="SAM" id="SignalP"/>
    </source>
</evidence>